<dbReference type="AlphaFoldDB" id="A0A9P5AGK0"/>
<name>A0A9P5AGK0_9HYPO</name>
<proteinExistence type="predicted"/>
<evidence type="ECO:0000313" key="2">
    <source>
        <dbReference type="Proteomes" id="UP000730481"/>
    </source>
</evidence>
<protein>
    <submittedName>
        <fullName evidence="1">Uncharacterized protein</fullName>
    </submittedName>
</protein>
<dbReference type="Proteomes" id="UP000730481">
    <property type="component" value="Unassembled WGS sequence"/>
</dbReference>
<organism evidence="1 2">
    <name type="scientific">Fusarium beomiforme</name>
    <dbReference type="NCBI Taxonomy" id="44412"/>
    <lineage>
        <taxon>Eukaryota</taxon>
        <taxon>Fungi</taxon>
        <taxon>Dikarya</taxon>
        <taxon>Ascomycota</taxon>
        <taxon>Pezizomycotina</taxon>
        <taxon>Sordariomycetes</taxon>
        <taxon>Hypocreomycetidae</taxon>
        <taxon>Hypocreales</taxon>
        <taxon>Nectriaceae</taxon>
        <taxon>Fusarium</taxon>
        <taxon>Fusarium burgessii species complex</taxon>
    </lineage>
</organism>
<reference evidence="1" key="1">
    <citation type="journal article" date="2017" name="Mycologia">
        <title>Fusarium algeriense, sp. nov., a novel toxigenic crown rot pathogen of durum wheat from Algeria is nested in the Fusarium burgessii species complex.</title>
        <authorList>
            <person name="Laraba I."/>
            <person name="Keddad A."/>
            <person name="Boureghda H."/>
            <person name="Abdallah N."/>
            <person name="Vaughan M.M."/>
            <person name="Proctor R.H."/>
            <person name="Busman M."/>
            <person name="O'Donnell K."/>
        </authorList>
    </citation>
    <scope>NUCLEOTIDE SEQUENCE</scope>
    <source>
        <strain evidence="1">NRRL 25174</strain>
    </source>
</reference>
<evidence type="ECO:0000313" key="1">
    <source>
        <dbReference type="EMBL" id="KAF4338176.1"/>
    </source>
</evidence>
<sequence>MLRIGSILDCGEAMFEFWNALFSSTGPRVPFAIVAVEDANLAQVPKVAELVLCRTMPQTLCQNSEKENLK</sequence>
<accession>A0A9P5AGK0</accession>
<dbReference type="EMBL" id="PVQB02000361">
    <property type="protein sequence ID" value="KAF4338176.1"/>
    <property type="molecule type" value="Genomic_DNA"/>
</dbReference>
<reference evidence="1" key="2">
    <citation type="submission" date="2020-02" db="EMBL/GenBank/DDBJ databases">
        <title>Identification and distribution of gene clusters putatively required for synthesis of sphingolipid metabolism inhibitors in phylogenetically diverse species of the filamentous fungus Fusarium.</title>
        <authorList>
            <person name="Kim H.-S."/>
            <person name="Busman M."/>
            <person name="Brown D.W."/>
            <person name="Divon H."/>
            <person name="Uhlig S."/>
            <person name="Proctor R.H."/>
        </authorList>
    </citation>
    <scope>NUCLEOTIDE SEQUENCE</scope>
    <source>
        <strain evidence="1">NRRL 25174</strain>
    </source>
</reference>
<comment type="caution">
    <text evidence="1">The sequence shown here is derived from an EMBL/GenBank/DDBJ whole genome shotgun (WGS) entry which is preliminary data.</text>
</comment>
<keyword evidence="2" id="KW-1185">Reference proteome</keyword>
<gene>
    <name evidence="1" type="ORF">FBEOM_7917</name>
</gene>